<dbReference type="Proteomes" id="UP000189670">
    <property type="component" value="Unassembled WGS sequence"/>
</dbReference>
<dbReference type="Gene3D" id="3.40.50.10140">
    <property type="entry name" value="Toll/interleukin-1 receptor homology (TIR) domain"/>
    <property type="match status" value="1"/>
</dbReference>
<reference evidence="3" key="1">
    <citation type="submission" date="2012-11" db="EMBL/GenBank/DDBJ databases">
        <authorList>
            <person name="Lucero-Rivera Y.E."/>
            <person name="Tovar-Ramirez D."/>
        </authorList>
    </citation>
    <scope>NUCLEOTIDE SEQUENCE [LARGE SCALE GENOMIC DNA]</scope>
    <source>
        <strain evidence="3">Araruama</strain>
    </source>
</reference>
<dbReference type="InterPro" id="IPR000157">
    <property type="entry name" value="TIR_dom"/>
</dbReference>
<dbReference type="InterPro" id="IPR035897">
    <property type="entry name" value="Toll_tir_struct_dom_sf"/>
</dbReference>
<organism evidence="2 3">
    <name type="scientific">Candidatus Magnetoglobus multicellularis str. Araruama</name>
    <dbReference type="NCBI Taxonomy" id="890399"/>
    <lineage>
        <taxon>Bacteria</taxon>
        <taxon>Pseudomonadati</taxon>
        <taxon>Thermodesulfobacteriota</taxon>
        <taxon>Desulfobacteria</taxon>
        <taxon>Desulfobacterales</taxon>
        <taxon>Desulfobacteraceae</taxon>
        <taxon>Candidatus Magnetoglobus</taxon>
    </lineage>
</organism>
<evidence type="ECO:0000313" key="3">
    <source>
        <dbReference type="Proteomes" id="UP000189670"/>
    </source>
</evidence>
<dbReference type="GO" id="GO:0007165">
    <property type="term" value="P:signal transduction"/>
    <property type="evidence" value="ECO:0007669"/>
    <property type="project" value="InterPro"/>
</dbReference>
<evidence type="ECO:0000259" key="1">
    <source>
        <dbReference type="PROSITE" id="PS50104"/>
    </source>
</evidence>
<protein>
    <recommendedName>
        <fullName evidence="1">TIR domain-containing protein</fullName>
    </recommendedName>
</protein>
<feature type="domain" description="TIR" evidence="1">
    <location>
        <begin position="83"/>
        <end position="214"/>
    </location>
</feature>
<evidence type="ECO:0000313" key="2">
    <source>
        <dbReference type="EMBL" id="ETR69612.1"/>
    </source>
</evidence>
<accession>A0A1V1P3Y6</accession>
<dbReference type="EMBL" id="ATBP01000602">
    <property type="protein sequence ID" value="ETR69612.1"/>
    <property type="molecule type" value="Genomic_DNA"/>
</dbReference>
<comment type="caution">
    <text evidence="2">The sequence shown here is derived from an EMBL/GenBank/DDBJ whole genome shotgun (WGS) entry which is preliminary data.</text>
</comment>
<proteinExistence type="predicted"/>
<name>A0A1V1P3Y6_9BACT</name>
<dbReference type="SUPFAM" id="SSF52200">
    <property type="entry name" value="Toll/Interleukin receptor TIR domain"/>
    <property type="match status" value="1"/>
</dbReference>
<dbReference type="PROSITE" id="PS50104">
    <property type="entry name" value="TIR"/>
    <property type="match status" value="1"/>
</dbReference>
<sequence length="230" mass="27005">MIQEDSDHFYNLEEKLDIYKGLFFKIAFNDIRHSPIDKGQAWLRQYGLVKNLNGKAVILNSIYKKRFCSPELIQQYKQESSRPKPMIFLCHAKEDNEYARLLHEKLKDADLNPWLDEINILPGQNWDYEIQHAMKKADFALIILSELSVKKRGYINKEIKWALDRQSEKQNGDIFLIPVKIESCDLPDNLSNFQAVNLEVDEFEQIIISLNFQIKKQGFDMQPAITIINK</sequence>
<dbReference type="Pfam" id="PF13676">
    <property type="entry name" value="TIR_2"/>
    <property type="match status" value="1"/>
</dbReference>
<dbReference type="AlphaFoldDB" id="A0A1V1P3Y6"/>
<gene>
    <name evidence="2" type="ORF">OMM_03821</name>
</gene>